<protein>
    <submittedName>
        <fullName evidence="1">Uncharacterized protein</fullName>
    </submittedName>
</protein>
<dbReference type="RefSeq" id="YP_009120068.1">
    <property type="nucleotide sequence ID" value="NC_026440.1"/>
</dbReference>
<dbReference type="KEGG" id="vg:23462750"/>
<accession>A0A0B5IYA8</accession>
<evidence type="ECO:0000313" key="1">
    <source>
        <dbReference type="EMBL" id="AJF97833.1"/>
    </source>
</evidence>
<dbReference type="Proteomes" id="UP000202511">
    <property type="component" value="Segment"/>
</dbReference>
<evidence type="ECO:0000313" key="2">
    <source>
        <dbReference type="Proteomes" id="UP000202511"/>
    </source>
</evidence>
<proteinExistence type="predicted"/>
<name>A0A0B5IYA8_9VIRU</name>
<sequence>MAGMAAQAVESGPHAEWMRATQRLGDALAEAQAAWRQAAEARAAREAILEEETARCLESVAATARAAHEADVGAVLCQWNERQHGIDRRRAEDLRQIAMARRVADEWLANFERKMVYYHEDAACAEAVGAVGEFRAVMGLHAGARGMVVRLAEFADAYEDLAYAWSLAYRVEYGDEMPPTPSPPFFRHPPPPPLLLLSMLLLLRPQKRKPRMTNNLPFFFFL</sequence>
<dbReference type="EMBL" id="KP136319">
    <property type="protein sequence ID" value="AJF97833.1"/>
    <property type="molecule type" value="Genomic_DNA"/>
</dbReference>
<dbReference type="GeneID" id="23462750"/>
<organism evidence="1 2">
    <name type="scientific">Pandoravirus inopinatum</name>
    <dbReference type="NCBI Taxonomy" id="1605721"/>
    <lineage>
        <taxon>Viruses</taxon>
        <taxon>Pandoravirus</taxon>
    </lineage>
</organism>
<reference evidence="1 2" key="1">
    <citation type="journal article" date="2015" name="Parasitol. Res.">
        <title>Viruses in close associations with free-living amoebae.</title>
        <authorList>
            <person name="Scheid P."/>
        </authorList>
    </citation>
    <scope>NUCLEOTIDE SEQUENCE [LARGE SCALE GENOMIC DNA]</scope>
    <source>
        <strain evidence="1">KlaHel</strain>
    </source>
</reference>